<evidence type="ECO:0000259" key="1">
    <source>
        <dbReference type="Pfam" id="PF02602"/>
    </source>
</evidence>
<dbReference type="GO" id="GO:0006780">
    <property type="term" value="P:uroporphyrinogen III biosynthetic process"/>
    <property type="evidence" value="ECO:0007669"/>
    <property type="project" value="InterPro"/>
</dbReference>
<dbReference type="RefSeq" id="WP_148781834.1">
    <property type="nucleotide sequence ID" value="NZ_VNHU01000002.1"/>
</dbReference>
<accession>A0A5S5CA04</accession>
<dbReference type="CDD" id="cd06578">
    <property type="entry name" value="HemD"/>
    <property type="match status" value="1"/>
</dbReference>
<name>A0A5S5CA04_9FLAO</name>
<dbReference type="InterPro" id="IPR003754">
    <property type="entry name" value="4pyrrol_synth_uPrphyn_synth"/>
</dbReference>
<dbReference type="EMBL" id="VNHU01000002">
    <property type="protein sequence ID" value="TYP76241.1"/>
    <property type="molecule type" value="Genomic_DNA"/>
</dbReference>
<dbReference type="GO" id="GO:0004852">
    <property type="term" value="F:uroporphyrinogen-III synthase activity"/>
    <property type="evidence" value="ECO:0007669"/>
    <property type="project" value="InterPro"/>
</dbReference>
<dbReference type="Pfam" id="PF02602">
    <property type="entry name" value="HEM4"/>
    <property type="match status" value="1"/>
</dbReference>
<gene>
    <name evidence="2" type="ORF">BD809_102459</name>
</gene>
<dbReference type="InterPro" id="IPR036108">
    <property type="entry name" value="4pyrrol_syn_uPrphyn_synt_sf"/>
</dbReference>
<dbReference type="Gene3D" id="3.40.50.10090">
    <property type="match status" value="2"/>
</dbReference>
<proteinExistence type="predicted"/>
<evidence type="ECO:0000313" key="3">
    <source>
        <dbReference type="Proteomes" id="UP000324376"/>
    </source>
</evidence>
<dbReference type="PANTHER" id="PTHR12390">
    <property type="entry name" value="UROPORPHYRINOGEN III SYNTHASE"/>
    <property type="match status" value="1"/>
</dbReference>
<reference evidence="2 3" key="1">
    <citation type="submission" date="2019-07" db="EMBL/GenBank/DDBJ databases">
        <title>Genomic Encyclopedia of Archaeal and Bacterial Type Strains, Phase II (KMG-II): from individual species to whole genera.</title>
        <authorList>
            <person name="Goeker M."/>
        </authorList>
    </citation>
    <scope>NUCLEOTIDE SEQUENCE [LARGE SCALE GENOMIC DNA]</scope>
    <source>
        <strain evidence="2 3">DSM 17527</strain>
    </source>
</reference>
<dbReference type="Proteomes" id="UP000324376">
    <property type="component" value="Unassembled WGS sequence"/>
</dbReference>
<feature type="domain" description="Tetrapyrrole biosynthesis uroporphyrinogen III synthase" evidence="1">
    <location>
        <begin position="17"/>
        <end position="204"/>
    </location>
</feature>
<dbReference type="GO" id="GO:0005829">
    <property type="term" value="C:cytosol"/>
    <property type="evidence" value="ECO:0007669"/>
    <property type="project" value="TreeGrafter"/>
</dbReference>
<sequence length="218" mass="23933">MTILSTKILTPAQKELLLGSGHGLVHYDAIAIQPLAVELQQTSLKNAIFTSKNAVKAILNANLTIENCFCVGNTTKELLSLHGFKVVEAEDNALLLAQKISNSYAKEAFTFFCGDLRRDELPKHLRLQSVAFNEVTVYRTESQFKTFSRTFDCILFFSPSGVQGYMNTNNAGNAIACCIGKTTATAAEQFFQTTIVANKTTVENVIVTAIKQLKVKNN</sequence>
<keyword evidence="3" id="KW-1185">Reference proteome</keyword>
<dbReference type="SUPFAM" id="SSF69618">
    <property type="entry name" value="HemD-like"/>
    <property type="match status" value="1"/>
</dbReference>
<organism evidence="2 3">
    <name type="scientific">Aquimarina intermedia</name>
    <dbReference type="NCBI Taxonomy" id="350814"/>
    <lineage>
        <taxon>Bacteria</taxon>
        <taxon>Pseudomonadati</taxon>
        <taxon>Bacteroidota</taxon>
        <taxon>Flavobacteriia</taxon>
        <taxon>Flavobacteriales</taxon>
        <taxon>Flavobacteriaceae</taxon>
        <taxon>Aquimarina</taxon>
    </lineage>
</organism>
<evidence type="ECO:0000313" key="2">
    <source>
        <dbReference type="EMBL" id="TYP76241.1"/>
    </source>
</evidence>
<dbReference type="AlphaFoldDB" id="A0A5S5CA04"/>
<protein>
    <submittedName>
        <fullName evidence="2">Uroporphyrinogen-III synthase</fullName>
    </submittedName>
</protein>
<dbReference type="PANTHER" id="PTHR12390:SF0">
    <property type="entry name" value="UROPORPHYRINOGEN-III SYNTHASE"/>
    <property type="match status" value="1"/>
</dbReference>
<comment type="caution">
    <text evidence="2">The sequence shown here is derived from an EMBL/GenBank/DDBJ whole genome shotgun (WGS) entry which is preliminary data.</text>
</comment>
<dbReference type="OrthoDB" id="1523900at2"/>
<dbReference type="InterPro" id="IPR039793">
    <property type="entry name" value="UROS/Hem4"/>
</dbReference>